<dbReference type="SUPFAM" id="SSF53098">
    <property type="entry name" value="Ribonuclease H-like"/>
    <property type="match status" value="1"/>
</dbReference>
<feature type="domain" description="Integrase catalytic" evidence="1">
    <location>
        <begin position="1"/>
        <end position="48"/>
    </location>
</feature>
<dbReference type="PANTHER" id="PTHR42648">
    <property type="entry name" value="TRANSPOSASE, PUTATIVE-RELATED"/>
    <property type="match status" value="1"/>
</dbReference>
<sequence>MKCVRADNGGEYRGPFEEYCKKNGIKLEKTVPKTPQHNKVAERMKTAVDLVNLSPSIPLDGDVPNRVWQGKDVSYGYLSVWL</sequence>
<dbReference type="InterPro" id="IPR039537">
    <property type="entry name" value="Retrotran_Ty1/copia-like"/>
</dbReference>
<accession>A0A392TF88</accession>
<dbReference type="Proteomes" id="UP000265520">
    <property type="component" value="Unassembled WGS sequence"/>
</dbReference>
<proteinExistence type="predicted"/>
<dbReference type="GO" id="GO:0003676">
    <property type="term" value="F:nucleic acid binding"/>
    <property type="evidence" value="ECO:0007669"/>
    <property type="project" value="InterPro"/>
</dbReference>
<dbReference type="EMBL" id="LXQA010570221">
    <property type="protein sequence ID" value="MCI59809.1"/>
    <property type="molecule type" value="Genomic_DNA"/>
</dbReference>
<keyword evidence="3" id="KW-1185">Reference proteome</keyword>
<dbReference type="GO" id="GO:0015074">
    <property type="term" value="P:DNA integration"/>
    <property type="evidence" value="ECO:0007669"/>
    <property type="project" value="InterPro"/>
</dbReference>
<evidence type="ECO:0000313" key="2">
    <source>
        <dbReference type="EMBL" id="MCI59809.1"/>
    </source>
</evidence>
<name>A0A392TF88_9FABA</name>
<comment type="caution">
    <text evidence="2">The sequence shown here is derived from an EMBL/GenBank/DDBJ whole genome shotgun (WGS) entry which is preliminary data.</text>
</comment>
<protein>
    <submittedName>
        <fullName evidence="2">Retrovirus-related pol polyprotein from transposon tnt 1-94</fullName>
    </submittedName>
</protein>
<dbReference type="InterPro" id="IPR012337">
    <property type="entry name" value="RNaseH-like_sf"/>
</dbReference>
<organism evidence="2 3">
    <name type="scientific">Trifolium medium</name>
    <dbReference type="NCBI Taxonomy" id="97028"/>
    <lineage>
        <taxon>Eukaryota</taxon>
        <taxon>Viridiplantae</taxon>
        <taxon>Streptophyta</taxon>
        <taxon>Embryophyta</taxon>
        <taxon>Tracheophyta</taxon>
        <taxon>Spermatophyta</taxon>
        <taxon>Magnoliopsida</taxon>
        <taxon>eudicotyledons</taxon>
        <taxon>Gunneridae</taxon>
        <taxon>Pentapetalae</taxon>
        <taxon>rosids</taxon>
        <taxon>fabids</taxon>
        <taxon>Fabales</taxon>
        <taxon>Fabaceae</taxon>
        <taxon>Papilionoideae</taxon>
        <taxon>50 kb inversion clade</taxon>
        <taxon>NPAAA clade</taxon>
        <taxon>Hologalegina</taxon>
        <taxon>IRL clade</taxon>
        <taxon>Trifolieae</taxon>
        <taxon>Trifolium</taxon>
    </lineage>
</organism>
<evidence type="ECO:0000313" key="3">
    <source>
        <dbReference type="Proteomes" id="UP000265520"/>
    </source>
</evidence>
<dbReference type="AlphaFoldDB" id="A0A392TF88"/>
<dbReference type="InterPro" id="IPR036397">
    <property type="entry name" value="RNaseH_sf"/>
</dbReference>
<dbReference type="PANTHER" id="PTHR42648:SF28">
    <property type="entry name" value="TRANSPOSON-ENCODED PROTEIN WITH RIBONUCLEASE H-LIKE AND RETROVIRUS ZINC FINGER-LIKE DOMAINS"/>
    <property type="match status" value="1"/>
</dbReference>
<dbReference type="Gene3D" id="3.30.420.10">
    <property type="entry name" value="Ribonuclease H-like superfamily/Ribonuclease H"/>
    <property type="match status" value="1"/>
</dbReference>
<evidence type="ECO:0000259" key="1">
    <source>
        <dbReference type="PROSITE" id="PS50994"/>
    </source>
</evidence>
<reference evidence="2 3" key="1">
    <citation type="journal article" date="2018" name="Front. Plant Sci.">
        <title>Red Clover (Trifolium pratense) and Zigzag Clover (T. medium) - A Picture of Genomic Similarities and Differences.</title>
        <authorList>
            <person name="Dluhosova J."/>
            <person name="Istvanek J."/>
            <person name="Nedelnik J."/>
            <person name="Repkova J."/>
        </authorList>
    </citation>
    <scope>NUCLEOTIDE SEQUENCE [LARGE SCALE GENOMIC DNA]</scope>
    <source>
        <strain evidence="3">cv. 10/8</strain>
        <tissue evidence="2">Leaf</tissue>
    </source>
</reference>
<dbReference type="PROSITE" id="PS50994">
    <property type="entry name" value="INTEGRASE"/>
    <property type="match status" value="1"/>
</dbReference>
<dbReference type="InterPro" id="IPR001584">
    <property type="entry name" value="Integrase_cat-core"/>
</dbReference>